<sequence length="92" mass="9458">MASCISFLVVDSGGLYDRPVTAVLNSIQAAALKKHTATASAGDTARLYTSSGLSSRRATIGKVMVLVGTCDNGLDSGGDMTFALLDPGRHLL</sequence>
<dbReference type="EMBL" id="CP144089">
    <property type="protein sequence ID" value="WWD05506.1"/>
    <property type="molecule type" value="Genomic_DNA"/>
</dbReference>
<organism evidence="1 2">
    <name type="scientific">Kwoniella europaea PYCC6329</name>
    <dbReference type="NCBI Taxonomy" id="1423913"/>
    <lineage>
        <taxon>Eukaryota</taxon>
        <taxon>Fungi</taxon>
        <taxon>Dikarya</taxon>
        <taxon>Basidiomycota</taxon>
        <taxon>Agaricomycotina</taxon>
        <taxon>Tremellomycetes</taxon>
        <taxon>Tremellales</taxon>
        <taxon>Cryptococcaceae</taxon>
        <taxon>Kwoniella</taxon>
    </lineage>
</organism>
<name>A0AAX4KGQ1_9TREE</name>
<gene>
    <name evidence="1" type="ORF">V865_003584</name>
</gene>
<dbReference type="KEGG" id="ker:91102387"/>
<evidence type="ECO:0000313" key="1">
    <source>
        <dbReference type="EMBL" id="WWD05506.1"/>
    </source>
</evidence>
<dbReference type="RefSeq" id="XP_066083473.1">
    <property type="nucleotide sequence ID" value="XM_066227376.1"/>
</dbReference>
<dbReference type="Proteomes" id="UP001358614">
    <property type="component" value="Chromosome 1"/>
</dbReference>
<dbReference type="AlphaFoldDB" id="A0AAX4KGQ1"/>
<keyword evidence="2" id="KW-1185">Reference proteome</keyword>
<protein>
    <submittedName>
        <fullName evidence="1">Uncharacterized protein</fullName>
    </submittedName>
</protein>
<accession>A0AAX4KGQ1</accession>
<dbReference type="GeneID" id="91102387"/>
<proteinExistence type="predicted"/>
<evidence type="ECO:0000313" key="2">
    <source>
        <dbReference type="Proteomes" id="UP001358614"/>
    </source>
</evidence>
<reference evidence="1 2" key="1">
    <citation type="submission" date="2024-01" db="EMBL/GenBank/DDBJ databases">
        <title>Comparative genomics of Cryptococcus and Kwoniella reveals pathogenesis evolution and contrasting modes of karyotype evolution via chromosome fusion or intercentromeric recombination.</title>
        <authorList>
            <person name="Coelho M.A."/>
            <person name="David-Palma M."/>
            <person name="Shea T."/>
            <person name="Bowers K."/>
            <person name="McGinley-Smith S."/>
            <person name="Mohammad A.W."/>
            <person name="Gnirke A."/>
            <person name="Yurkov A.M."/>
            <person name="Nowrousian M."/>
            <person name="Sun S."/>
            <person name="Cuomo C.A."/>
            <person name="Heitman J."/>
        </authorList>
    </citation>
    <scope>NUCLEOTIDE SEQUENCE [LARGE SCALE GENOMIC DNA]</scope>
    <source>
        <strain evidence="1 2">PYCC6329</strain>
    </source>
</reference>